<reference evidence="2 3" key="1">
    <citation type="submission" date="2024-06" db="EMBL/GenBank/DDBJ databases">
        <title>Genomic Encyclopedia of Type Strains, Phase IV (KMG-IV): sequencing the most valuable type-strain genomes for metagenomic binning, comparative biology and taxonomic classification.</title>
        <authorList>
            <person name="Goeker M."/>
        </authorList>
    </citation>
    <scope>NUCLEOTIDE SEQUENCE [LARGE SCALE GENOMIC DNA]</scope>
    <source>
        <strain evidence="2 3">DSM 29780</strain>
    </source>
</reference>
<dbReference type="Gene3D" id="3.30.70.2970">
    <property type="entry name" value="Protein of unknown function (DUF541), domain 2"/>
    <property type="match status" value="1"/>
</dbReference>
<accession>A0ABV2IWH7</accession>
<evidence type="ECO:0000256" key="1">
    <source>
        <dbReference type="SAM" id="SignalP"/>
    </source>
</evidence>
<dbReference type="InterPro" id="IPR052022">
    <property type="entry name" value="26kDa_periplasmic_antigen"/>
</dbReference>
<evidence type="ECO:0000313" key="2">
    <source>
        <dbReference type="EMBL" id="MET3612054.1"/>
    </source>
</evidence>
<gene>
    <name evidence="2" type="ORF">ABID16_000359</name>
</gene>
<proteinExistence type="predicted"/>
<keyword evidence="3" id="KW-1185">Reference proteome</keyword>
<dbReference type="RefSeq" id="WP_354554642.1">
    <property type="nucleotide sequence ID" value="NZ_JBEPMB010000001.1"/>
</dbReference>
<dbReference type="Pfam" id="PF04402">
    <property type="entry name" value="SIMPL"/>
    <property type="match status" value="1"/>
</dbReference>
<comment type="caution">
    <text evidence="2">The sequence shown here is derived from an EMBL/GenBank/DDBJ whole genome shotgun (WGS) entry which is preliminary data.</text>
</comment>
<name>A0ABV2IWH7_9HYPH</name>
<dbReference type="EMBL" id="JBEPMB010000001">
    <property type="protein sequence ID" value="MET3612054.1"/>
    <property type="molecule type" value="Genomic_DNA"/>
</dbReference>
<dbReference type="Gene3D" id="3.30.110.170">
    <property type="entry name" value="Protein of unknown function (DUF541), domain 1"/>
    <property type="match status" value="1"/>
</dbReference>
<keyword evidence="1" id="KW-0732">Signal</keyword>
<feature type="chain" id="PRO_5045453856" evidence="1">
    <location>
        <begin position="26"/>
        <end position="241"/>
    </location>
</feature>
<organism evidence="2 3">
    <name type="scientific">Rhizobium aquaticum</name>
    <dbReference type="NCBI Taxonomy" id="1549636"/>
    <lineage>
        <taxon>Bacteria</taxon>
        <taxon>Pseudomonadati</taxon>
        <taxon>Pseudomonadota</taxon>
        <taxon>Alphaproteobacteria</taxon>
        <taxon>Hyphomicrobiales</taxon>
        <taxon>Rhizobiaceae</taxon>
        <taxon>Rhizobium/Agrobacterium group</taxon>
        <taxon>Rhizobium</taxon>
    </lineage>
</organism>
<sequence length="241" mass="24936">MSYTRTLTTSFALLALLSTAAISQAADETGRITVTGEGSVSAAPDMAIVNFGVLKTAPTARQALDDANKALADTIANLKSKGIEARDLQTSGFSVSPQFDYSGKNGTPPKLTGYQVSNMLTIRVRDISALGKVLDDAVTNGINSGGSLSFANSKQKELVAEARKAAVADAITKASALTEAAGVSTGNILSISEDSPVARPPVPMVRMAMAKEATDSVPVEAGESEYHANVTVTFAINQNKP</sequence>
<dbReference type="PANTHER" id="PTHR34387:SF1">
    <property type="entry name" value="PERIPLASMIC IMMUNOGENIC PROTEIN"/>
    <property type="match status" value="1"/>
</dbReference>
<dbReference type="Proteomes" id="UP001549047">
    <property type="component" value="Unassembled WGS sequence"/>
</dbReference>
<protein>
    <submittedName>
        <fullName evidence="2">Uncharacterized protein YggE</fullName>
    </submittedName>
</protein>
<dbReference type="PANTHER" id="PTHR34387">
    <property type="entry name" value="SLR1258 PROTEIN"/>
    <property type="match status" value="1"/>
</dbReference>
<feature type="signal peptide" evidence="1">
    <location>
        <begin position="1"/>
        <end position="25"/>
    </location>
</feature>
<evidence type="ECO:0000313" key="3">
    <source>
        <dbReference type="Proteomes" id="UP001549047"/>
    </source>
</evidence>
<dbReference type="InterPro" id="IPR007497">
    <property type="entry name" value="SIMPL/DUF541"/>
</dbReference>